<dbReference type="Proteomes" id="UP000799772">
    <property type="component" value="Unassembled WGS sequence"/>
</dbReference>
<name>A0A9P4IA82_9PEZI</name>
<gene>
    <name evidence="1" type="ORF">NA57DRAFT_59703</name>
</gene>
<reference evidence="1" key="1">
    <citation type="journal article" date="2020" name="Stud. Mycol.">
        <title>101 Dothideomycetes genomes: a test case for predicting lifestyles and emergence of pathogens.</title>
        <authorList>
            <person name="Haridas S."/>
            <person name="Albert R."/>
            <person name="Binder M."/>
            <person name="Bloem J."/>
            <person name="Labutti K."/>
            <person name="Salamov A."/>
            <person name="Andreopoulos B."/>
            <person name="Baker S."/>
            <person name="Barry K."/>
            <person name="Bills G."/>
            <person name="Bluhm B."/>
            <person name="Cannon C."/>
            <person name="Castanera R."/>
            <person name="Culley D."/>
            <person name="Daum C."/>
            <person name="Ezra D."/>
            <person name="Gonzalez J."/>
            <person name="Henrissat B."/>
            <person name="Kuo A."/>
            <person name="Liang C."/>
            <person name="Lipzen A."/>
            <person name="Lutzoni F."/>
            <person name="Magnuson J."/>
            <person name="Mondo S."/>
            <person name="Nolan M."/>
            <person name="Ohm R."/>
            <person name="Pangilinan J."/>
            <person name="Park H.-J."/>
            <person name="Ramirez L."/>
            <person name="Alfaro M."/>
            <person name="Sun H."/>
            <person name="Tritt A."/>
            <person name="Yoshinaga Y."/>
            <person name="Zwiers L.-H."/>
            <person name="Turgeon B."/>
            <person name="Goodwin S."/>
            <person name="Spatafora J."/>
            <person name="Crous P."/>
            <person name="Grigoriev I."/>
        </authorList>
    </citation>
    <scope>NUCLEOTIDE SEQUENCE</scope>
    <source>
        <strain evidence="1">CBS 133067</strain>
    </source>
</reference>
<keyword evidence="2" id="KW-1185">Reference proteome</keyword>
<comment type="caution">
    <text evidence="1">The sequence shown here is derived from an EMBL/GenBank/DDBJ whole genome shotgun (WGS) entry which is preliminary data.</text>
</comment>
<evidence type="ECO:0000313" key="1">
    <source>
        <dbReference type="EMBL" id="KAF2095723.1"/>
    </source>
</evidence>
<sequence length="277" mass="31174">MQRFFETQKSCSACFVAPGAHVFPLPHAVEKPVIRSNRDKGPMRKDFSRRSDPAWYRAELQQNRQDEAMLLVRPGESHTEHFFTDAGIMHAHERRKERHVGIGSYLTRASVCPSSTSCLTGEWSARYSAHRATHVSNKADTPITARATAGVRFDRQSFRDMLCEVTAFASARATERLCQLMTAGAVVPSNTSVAHWLHSILHSTFPLQLYGLDLRRRPVPAPGFLEPTNRDSIRRPVRCSIRCYSLHTRAIFRAEGLTRYRLHAGDDSNVVLSAICG</sequence>
<evidence type="ECO:0000313" key="2">
    <source>
        <dbReference type="Proteomes" id="UP000799772"/>
    </source>
</evidence>
<protein>
    <submittedName>
        <fullName evidence="1">Uncharacterized protein</fullName>
    </submittedName>
</protein>
<dbReference type="AlphaFoldDB" id="A0A9P4IA82"/>
<accession>A0A9P4IA82</accession>
<organism evidence="1 2">
    <name type="scientific">Rhizodiscina lignyota</name>
    <dbReference type="NCBI Taxonomy" id="1504668"/>
    <lineage>
        <taxon>Eukaryota</taxon>
        <taxon>Fungi</taxon>
        <taxon>Dikarya</taxon>
        <taxon>Ascomycota</taxon>
        <taxon>Pezizomycotina</taxon>
        <taxon>Dothideomycetes</taxon>
        <taxon>Pleosporomycetidae</taxon>
        <taxon>Aulographales</taxon>
        <taxon>Rhizodiscinaceae</taxon>
        <taxon>Rhizodiscina</taxon>
    </lineage>
</organism>
<proteinExistence type="predicted"/>
<dbReference type="EMBL" id="ML978131">
    <property type="protein sequence ID" value="KAF2095723.1"/>
    <property type="molecule type" value="Genomic_DNA"/>
</dbReference>